<protein>
    <submittedName>
        <fullName evidence="3">Acetyl esterase/lipase</fullName>
    </submittedName>
</protein>
<dbReference type="EMBL" id="QLLL01000011">
    <property type="protein sequence ID" value="RAI98717.1"/>
    <property type="molecule type" value="Genomic_DNA"/>
</dbReference>
<keyword evidence="4" id="KW-1185">Reference proteome</keyword>
<dbReference type="RefSeq" id="WP_111600086.1">
    <property type="nucleotide sequence ID" value="NZ_QLLL01000011.1"/>
</dbReference>
<evidence type="ECO:0000313" key="4">
    <source>
        <dbReference type="Proteomes" id="UP000249547"/>
    </source>
</evidence>
<dbReference type="Pfam" id="PF20434">
    <property type="entry name" value="BD-FAE"/>
    <property type="match status" value="1"/>
</dbReference>
<evidence type="ECO:0000256" key="1">
    <source>
        <dbReference type="ARBA" id="ARBA00022801"/>
    </source>
</evidence>
<dbReference type="AlphaFoldDB" id="A0A327Q4L7"/>
<keyword evidence="1" id="KW-0378">Hydrolase</keyword>
<proteinExistence type="predicted"/>
<dbReference type="PANTHER" id="PTHR48081">
    <property type="entry name" value="AB HYDROLASE SUPERFAMILY PROTEIN C4A8.06C"/>
    <property type="match status" value="1"/>
</dbReference>
<feature type="domain" description="BD-FAE-like" evidence="2">
    <location>
        <begin position="46"/>
        <end position="248"/>
    </location>
</feature>
<comment type="caution">
    <text evidence="3">The sequence shown here is derived from an EMBL/GenBank/DDBJ whole genome shotgun (WGS) entry which is preliminary data.</text>
</comment>
<evidence type="ECO:0000313" key="3">
    <source>
        <dbReference type="EMBL" id="RAI98717.1"/>
    </source>
</evidence>
<dbReference type="Gene3D" id="3.40.50.1820">
    <property type="entry name" value="alpha/beta hydrolase"/>
    <property type="match status" value="1"/>
</dbReference>
<name>A0A327Q4L7_9BACT</name>
<reference evidence="3 4" key="1">
    <citation type="submission" date="2018-06" db="EMBL/GenBank/DDBJ databases">
        <title>Genomic Encyclopedia of Archaeal and Bacterial Type Strains, Phase II (KMG-II): from individual species to whole genera.</title>
        <authorList>
            <person name="Goeker M."/>
        </authorList>
    </citation>
    <scope>NUCLEOTIDE SEQUENCE [LARGE SCALE GENOMIC DNA]</scope>
    <source>
        <strain evidence="3 4">DSM 23857</strain>
    </source>
</reference>
<dbReference type="InterPro" id="IPR049492">
    <property type="entry name" value="BD-FAE-like_dom"/>
</dbReference>
<sequence length="292" mass="31987">MKKVLFTGVCILVLMVQVMAQERIILYPGQQLKIGGAEKISDAPHLDYYKSKASNRSTTAVLICPGGAYTKLAVNHEGKDVAKFFNDHGYDAFVLKYRLNDGDQQGSTYPAQWNDATTAIRYIKSHAKDYNIDPAKVGVLGFSAGGHLASSLATIISPAQPNSTDLALQFSSRPAFAVLVYPVISLNTDFKHAYSAEMLLGKNYSVAMADSLSTDKRVSAETPPTMLIHSTDDKAVPVENSIFFYNALRAHNIPASMHIYDHGGHGYGMAPTDKVLNTWPQLCITWLQQLNL</sequence>
<evidence type="ECO:0000259" key="2">
    <source>
        <dbReference type="Pfam" id="PF20434"/>
    </source>
</evidence>
<dbReference type="PANTHER" id="PTHR48081:SF6">
    <property type="entry name" value="PEPTIDASE S9 PROLYL OLIGOPEPTIDASE CATALYTIC DOMAIN-CONTAINING PROTEIN"/>
    <property type="match status" value="1"/>
</dbReference>
<dbReference type="InterPro" id="IPR050300">
    <property type="entry name" value="GDXG_lipolytic_enzyme"/>
</dbReference>
<dbReference type="GO" id="GO:0016787">
    <property type="term" value="F:hydrolase activity"/>
    <property type="evidence" value="ECO:0007669"/>
    <property type="project" value="UniProtKB-KW"/>
</dbReference>
<accession>A0A327Q4L7</accession>
<dbReference type="Proteomes" id="UP000249547">
    <property type="component" value="Unassembled WGS sequence"/>
</dbReference>
<dbReference type="OrthoDB" id="9794725at2"/>
<dbReference type="InterPro" id="IPR029058">
    <property type="entry name" value="AB_hydrolase_fold"/>
</dbReference>
<gene>
    <name evidence="3" type="ORF">LX64_04702</name>
</gene>
<organism evidence="3 4">
    <name type="scientific">Chitinophaga skermanii</name>
    <dbReference type="NCBI Taxonomy" id="331697"/>
    <lineage>
        <taxon>Bacteria</taxon>
        <taxon>Pseudomonadati</taxon>
        <taxon>Bacteroidota</taxon>
        <taxon>Chitinophagia</taxon>
        <taxon>Chitinophagales</taxon>
        <taxon>Chitinophagaceae</taxon>
        <taxon>Chitinophaga</taxon>
    </lineage>
</organism>
<dbReference type="SUPFAM" id="SSF53474">
    <property type="entry name" value="alpha/beta-Hydrolases"/>
    <property type="match status" value="1"/>
</dbReference>